<dbReference type="Proteomes" id="UP000608071">
    <property type="component" value="Unassembled WGS sequence"/>
</dbReference>
<evidence type="ECO:0000256" key="1">
    <source>
        <dbReference type="SAM" id="Phobius"/>
    </source>
</evidence>
<evidence type="ECO:0000313" key="2">
    <source>
        <dbReference type="EMBL" id="MBD7969454.1"/>
    </source>
</evidence>
<reference evidence="2 3" key="1">
    <citation type="submission" date="2020-08" db="EMBL/GenBank/DDBJ databases">
        <title>A Genomic Blueprint of the Chicken Gut Microbiome.</title>
        <authorList>
            <person name="Gilroy R."/>
            <person name="Ravi A."/>
            <person name="Getino M."/>
            <person name="Pursley I."/>
            <person name="Horton D.L."/>
            <person name="Alikhan N.-F."/>
            <person name="Baker D."/>
            <person name="Gharbi K."/>
            <person name="Hall N."/>
            <person name="Watson M."/>
            <person name="Adriaenssens E.M."/>
            <person name="Foster-Nyarko E."/>
            <person name="Jarju S."/>
            <person name="Secka A."/>
            <person name="Antonio M."/>
            <person name="Oren A."/>
            <person name="Chaudhuri R."/>
            <person name="La Ragione R.M."/>
            <person name="Hildebrand F."/>
            <person name="Pallen M.J."/>
        </authorList>
    </citation>
    <scope>NUCLEOTIDE SEQUENCE [LARGE SCALE GENOMIC DNA]</scope>
    <source>
        <strain evidence="2 3">Sa2BVA9</strain>
    </source>
</reference>
<evidence type="ECO:0000313" key="3">
    <source>
        <dbReference type="Proteomes" id="UP000608071"/>
    </source>
</evidence>
<feature type="transmembrane region" description="Helical" evidence="1">
    <location>
        <begin position="7"/>
        <end position="26"/>
    </location>
</feature>
<keyword evidence="1" id="KW-0472">Membrane</keyword>
<keyword evidence="3" id="KW-1185">Reference proteome</keyword>
<proteinExistence type="predicted"/>
<feature type="transmembrane region" description="Helical" evidence="1">
    <location>
        <begin position="58"/>
        <end position="79"/>
    </location>
</feature>
<dbReference type="EMBL" id="JACSQL010000007">
    <property type="protein sequence ID" value="MBD7969454.1"/>
    <property type="molecule type" value="Genomic_DNA"/>
</dbReference>
<organism evidence="2 3">
    <name type="scientific">Paenibacillus gallinarum</name>
    <dbReference type="NCBI Taxonomy" id="2762232"/>
    <lineage>
        <taxon>Bacteria</taxon>
        <taxon>Bacillati</taxon>
        <taxon>Bacillota</taxon>
        <taxon>Bacilli</taxon>
        <taxon>Bacillales</taxon>
        <taxon>Paenibacillaceae</taxon>
        <taxon>Paenibacillus</taxon>
    </lineage>
</organism>
<comment type="caution">
    <text evidence="2">The sequence shown here is derived from an EMBL/GenBank/DDBJ whole genome shotgun (WGS) entry which is preliminary data.</text>
</comment>
<keyword evidence="1" id="KW-1133">Transmembrane helix</keyword>
<protein>
    <submittedName>
        <fullName evidence="2">Uncharacterized protein</fullName>
    </submittedName>
</protein>
<accession>A0ABR8T1H5</accession>
<feature type="transmembrane region" description="Helical" evidence="1">
    <location>
        <begin position="32"/>
        <end position="51"/>
    </location>
</feature>
<keyword evidence="1" id="KW-0812">Transmembrane</keyword>
<gene>
    <name evidence="2" type="ORF">H9647_15405</name>
</gene>
<name>A0ABR8T1H5_9BACL</name>
<sequence length="175" mass="20560">MKMMWRVYVFLFIVLFAGYYCWIQLMHSSFNMVSITGIVLPFILLIALYMVNRKAGSWGTHVALVICVTIFTGAVYQLWVHEQKSHFTMVNWVAEPENRVWMVDDLLEEYDFVGMDALSLESILGKETETTYFQAPDRSVYYLGNERGFISIDSEWLVFDFDEKDRVTNVEIMRD</sequence>
<dbReference type="RefSeq" id="WP_191801512.1">
    <property type="nucleotide sequence ID" value="NZ_JACSQL010000007.1"/>
</dbReference>